<dbReference type="STRING" id="35608.A0A2U1MXI2"/>
<evidence type="ECO:0000256" key="10">
    <source>
        <dbReference type="ARBA" id="ARBA00023180"/>
    </source>
</evidence>
<evidence type="ECO:0000313" key="13">
    <source>
        <dbReference type="Proteomes" id="UP000245207"/>
    </source>
</evidence>
<evidence type="ECO:0000256" key="9">
    <source>
        <dbReference type="ARBA" id="ARBA00023170"/>
    </source>
</evidence>
<feature type="transmembrane region" description="Helical" evidence="11">
    <location>
        <begin position="244"/>
        <end position="268"/>
    </location>
</feature>
<dbReference type="OrthoDB" id="544346at2759"/>
<dbReference type="PANTHER" id="PTHR27004">
    <property type="entry name" value="RECEPTOR-LIKE PROTEIN 12 ISOFORM X1"/>
    <property type="match status" value="1"/>
</dbReference>
<evidence type="ECO:0000256" key="7">
    <source>
        <dbReference type="ARBA" id="ARBA00022989"/>
    </source>
</evidence>
<dbReference type="FunFam" id="3.80.10.10:FF:000111">
    <property type="entry name" value="LRR receptor-like serine/threonine-protein kinase ERECTA"/>
    <property type="match status" value="1"/>
</dbReference>
<comment type="subcellular location">
    <subcellularLocation>
        <location evidence="1">Cell membrane</location>
        <topology evidence="1">Single-pass type I membrane protein</topology>
    </subcellularLocation>
</comment>
<sequence>MNAKHYVNPGFTSLGLASCKLKVFPKSLQAMPQLQSLDLSSNEIHGHIPLWAGEIGGQLPAKYFQNFEAMKTVVMSRESEYWDFGSDGYSSVFVVKGSDQVFHKLLIDFTIIDLSKNNFEREIPEIIGNLSSLKILNLSQNSLNGQIPGSLGKLSEIESLDLSWNQLTGEIPQSLAGIKGLEVLNLSQNHLMGHIPEGTQFNTFDESSFKGNLGLCGFPLTRCNEHTHRPQIDSQEDREEESGFTWEVVTLGYGCGTLLGLVMGYLMLSTRKVKWFNAIADAGESHSVVSFDVHTTIVERPIYVT</sequence>
<dbReference type="EMBL" id="PKPP01004130">
    <property type="protein sequence ID" value="PWA65939.1"/>
    <property type="molecule type" value="Genomic_DNA"/>
</dbReference>
<accession>A0A2U1MXI2</accession>
<dbReference type="PANTHER" id="PTHR27004:SF439">
    <property type="entry name" value="LEUCINE-RICH REPEAT-CONTAINING N-TERMINAL PLANT-TYPE DOMAIN-CONTAINING PROTEIN"/>
    <property type="match status" value="1"/>
</dbReference>
<organism evidence="12 13">
    <name type="scientific">Artemisia annua</name>
    <name type="common">Sweet wormwood</name>
    <dbReference type="NCBI Taxonomy" id="35608"/>
    <lineage>
        <taxon>Eukaryota</taxon>
        <taxon>Viridiplantae</taxon>
        <taxon>Streptophyta</taxon>
        <taxon>Embryophyta</taxon>
        <taxon>Tracheophyta</taxon>
        <taxon>Spermatophyta</taxon>
        <taxon>Magnoliopsida</taxon>
        <taxon>eudicotyledons</taxon>
        <taxon>Gunneridae</taxon>
        <taxon>Pentapetalae</taxon>
        <taxon>asterids</taxon>
        <taxon>campanulids</taxon>
        <taxon>Asterales</taxon>
        <taxon>Asteraceae</taxon>
        <taxon>Asteroideae</taxon>
        <taxon>Anthemideae</taxon>
        <taxon>Artemisiinae</taxon>
        <taxon>Artemisia</taxon>
    </lineage>
</organism>
<evidence type="ECO:0000256" key="4">
    <source>
        <dbReference type="ARBA" id="ARBA00022614"/>
    </source>
</evidence>
<keyword evidence="9" id="KW-0675">Receptor</keyword>
<keyword evidence="10" id="KW-0325">Glycoprotein</keyword>
<dbReference type="AlphaFoldDB" id="A0A2U1MXI2"/>
<dbReference type="Gene3D" id="3.80.10.10">
    <property type="entry name" value="Ribonuclease Inhibitor"/>
    <property type="match status" value="1"/>
</dbReference>
<comment type="caution">
    <text evidence="12">The sequence shown here is derived from an EMBL/GenBank/DDBJ whole genome shotgun (WGS) entry which is preliminary data.</text>
</comment>
<dbReference type="Proteomes" id="UP000245207">
    <property type="component" value="Unassembled WGS sequence"/>
</dbReference>
<keyword evidence="6" id="KW-0677">Repeat</keyword>
<dbReference type="InterPro" id="IPR001611">
    <property type="entry name" value="Leu-rich_rpt"/>
</dbReference>
<evidence type="ECO:0000256" key="3">
    <source>
        <dbReference type="ARBA" id="ARBA00022475"/>
    </source>
</evidence>
<keyword evidence="7 11" id="KW-1133">Transmembrane helix</keyword>
<keyword evidence="8 11" id="KW-0472">Membrane</keyword>
<keyword evidence="5 11" id="KW-0812">Transmembrane</keyword>
<dbReference type="Pfam" id="PF00560">
    <property type="entry name" value="LRR_1"/>
    <property type="match status" value="2"/>
</dbReference>
<name>A0A2U1MXI2_ARTAN</name>
<evidence type="ECO:0000256" key="1">
    <source>
        <dbReference type="ARBA" id="ARBA00004251"/>
    </source>
</evidence>
<dbReference type="Pfam" id="PF13855">
    <property type="entry name" value="LRR_8"/>
    <property type="match status" value="1"/>
</dbReference>
<evidence type="ECO:0000256" key="5">
    <source>
        <dbReference type="ARBA" id="ARBA00022692"/>
    </source>
</evidence>
<dbReference type="GO" id="GO:0005886">
    <property type="term" value="C:plasma membrane"/>
    <property type="evidence" value="ECO:0007669"/>
    <property type="project" value="UniProtKB-SubCell"/>
</dbReference>
<proteinExistence type="inferred from homology"/>
<keyword evidence="3" id="KW-1003">Cell membrane</keyword>
<evidence type="ECO:0000256" key="8">
    <source>
        <dbReference type="ARBA" id="ARBA00023136"/>
    </source>
</evidence>
<keyword evidence="13" id="KW-1185">Reference proteome</keyword>
<dbReference type="PROSITE" id="PS51257">
    <property type="entry name" value="PROKAR_LIPOPROTEIN"/>
    <property type="match status" value="1"/>
</dbReference>
<protein>
    <submittedName>
        <fullName evidence="12">Leucine-rich repeat protein</fullName>
    </submittedName>
</protein>
<dbReference type="PRINTS" id="PR00019">
    <property type="entry name" value="LEURICHRPT"/>
</dbReference>
<evidence type="ECO:0000256" key="6">
    <source>
        <dbReference type="ARBA" id="ARBA00022737"/>
    </source>
</evidence>
<evidence type="ECO:0000313" key="12">
    <source>
        <dbReference type="EMBL" id="PWA65939.1"/>
    </source>
</evidence>
<gene>
    <name evidence="12" type="ORF">CTI12_AA332220</name>
</gene>
<evidence type="ECO:0000256" key="11">
    <source>
        <dbReference type="SAM" id="Phobius"/>
    </source>
</evidence>
<reference evidence="12 13" key="1">
    <citation type="journal article" date="2018" name="Mol. Plant">
        <title>The genome of Artemisia annua provides insight into the evolution of Asteraceae family and artemisinin biosynthesis.</title>
        <authorList>
            <person name="Shen Q."/>
            <person name="Zhang L."/>
            <person name="Liao Z."/>
            <person name="Wang S."/>
            <person name="Yan T."/>
            <person name="Shi P."/>
            <person name="Liu M."/>
            <person name="Fu X."/>
            <person name="Pan Q."/>
            <person name="Wang Y."/>
            <person name="Lv Z."/>
            <person name="Lu X."/>
            <person name="Zhang F."/>
            <person name="Jiang W."/>
            <person name="Ma Y."/>
            <person name="Chen M."/>
            <person name="Hao X."/>
            <person name="Li L."/>
            <person name="Tang Y."/>
            <person name="Lv G."/>
            <person name="Zhou Y."/>
            <person name="Sun X."/>
            <person name="Brodelius P.E."/>
            <person name="Rose J.K.C."/>
            <person name="Tang K."/>
        </authorList>
    </citation>
    <scope>NUCLEOTIDE SEQUENCE [LARGE SCALE GENOMIC DNA]</scope>
    <source>
        <strain evidence="13">cv. Huhao1</strain>
        <tissue evidence="12">Leaf</tissue>
    </source>
</reference>
<evidence type="ECO:0000256" key="2">
    <source>
        <dbReference type="ARBA" id="ARBA00009592"/>
    </source>
</evidence>
<comment type="similarity">
    <text evidence="2">Belongs to the RLP family.</text>
</comment>
<keyword evidence="4" id="KW-0433">Leucine-rich repeat</keyword>
<dbReference type="SUPFAM" id="SSF52058">
    <property type="entry name" value="L domain-like"/>
    <property type="match status" value="1"/>
</dbReference>
<dbReference type="InterPro" id="IPR032675">
    <property type="entry name" value="LRR_dom_sf"/>
</dbReference>